<dbReference type="Gene3D" id="3.40.190.10">
    <property type="entry name" value="Periplasmic binding protein-like II"/>
    <property type="match status" value="2"/>
</dbReference>
<organism evidence="16 17">
    <name type="scientific">Rotaria sordida</name>
    <dbReference type="NCBI Taxonomy" id="392033"/>
    <lineage>
        <taxon>Eukaryota</taxon>
        <taxon>Metazoa</taxon>
        <taxon>Spiralia</taxon>
        <taxon>Gnathifera</taxon>
        <taxon>Rotifera</taxon>
        <taxon>Eurotatoria</taxon>
        <taxon>Bdelloidea</taxon>
        <taxon>Philodinida</taxon>
        <taxon>Philodinidae</taxon>
        <taxon>Rotaria</taxon>
    </lineage>
</organism>
<evidence type="ECO:0000256" key="12">
    <source>
        <dbReference type="ARBA" id="ARBA00023303"/>
    </source>
</evidence>
<feature type="transmembrane region" description="Helical" evidence="14">
    <location>
        <begin position="603"/>
        <end position="621"/>
    </location>
</feature>
<dbReference type="InterPro" id="IPR000337">
    <property type="entry name" value="GPCR_3"/>
</dbReference>
<evidence type="ECO:0000256" key="5">
    <source>
        <dbReference type="ARBA" id="ARBA00023018"/>
    </source>
</evidence>
<feature type="transmembrane region" description="Helical" evidence="14">
    <location>
        <begin position="843"/>
        <end position="861"/>
    </location>
</feature>
<keyword evidence="6" id="KW-0406">Ion transport</keyword>
<dbReference type="InterPro" id="IPR015683">
    <property type="entry name" value="Ionotropic_Glu_rcpt"/>
</dbReference>
<feature type="transmembrane region" description="Helical" evidence="14">
    <location>
        <begin position="666"/>
        <end position="686"/>
    </location>
</feature>
<dbReference type="InterPro" id="IPR019594">
    <property type="entry name" value="Glu/Gly-bd"/>
</dbReference>
<evidence type="ECO:0000313" key="17">
    <source>
        <dbReference type="Proteomes" id="UP000663870"/>
    </source>
</evidence>
<keyword evidence="8" id="KW-0675">Receptor</keyword>
<reference evidence="16" key="1">
    <citation type="submission" date="2021-02" db="EMBL/GenBank/DDBJ databases">
        <authorList>
            <person name="Nowell W R."/>
        </authorList>
    </citation>
    <scope>NUCLEOTIDE SEQUENCE</scope>
</reference>
<dbReference type="GO" id="GO:0045211">
    <property type="term" value="C:postsynaptic membrane"/>
    <property type="evidence" value="ECO:0007669"/>
    <property type="project" value="UniProtKB-SubCell"/>
</dbReference>
<dbReference type="InterPro" id="IPR001828">
    <property type="entry name" value="ANF_lig-bd_rcpt"/>
</dbReference>
<feature type="non-terminal residue" evidence="16">
    <location>
        <position position="1"/>
    </location>
</feature>
<dbReference type="PANTHER" id="PTHR18966">
    <property type="entry name" value="IONOTROPIC GLUTAMATE RECEPTOR"/>
    <property type="match status" value="1"/>
</dbReference>
<proteinExistence type="predicted"/>
<keyword evidence="2" id="KW-0813">Transport</keyword>
<evidence type="ECO:0000256" key="10">
    <source>
        <dbReference type="ARBA" id="ARBA00023257"/>
    </source>
</evidence>
<dbReference type="EMBL" id="CAJNOL010000792">
    <property type="protein sequence ID" value="CAF1200754.1"/>
    <property type="molecule type" value="Genomic_DNA"/>
</dbReference>
<dbReference type="Proteomes" id="UP000663870">
    <property type="component" value="Unassembled WGS sequence"/>
</dbReference>
<dbReference type="InterPro" id="IPR028082">
    <property type="entry name" value="Peripla_BP_I"/>
</dbReference>
<evidence type="ECO:0000256" key="7">
    <source>
        <dbReference type="ARBA" id="ARBA00023136"/>
    </source>
</evidence>
<evidence type="ECO:0000256" key="14">
    <source>
        <dbReference type="SAM" id="Phobius"/>
    </source>
</evidence>
<dbReference type="PRINTS" id="PR01176">
    <property type="entry name" value="GABABRECEPTR"/>
</dbReference>
<dbReference type="Pfam" id="PF01094">
    <property type="entry name" value="ANF_receptor"/>
    <property type="match status" value="1"/>
</dbReference>
<accession>A0A814WFK2</accession>
<keyword evidence="5" id="KW-0770">Synapse</keyword>
<keyword evidence="7 14" id="KW-0472">Membrane</keyword>
<dbReference type="Pfam" id="PF10613">
    <property type="entry name" value="Lig_chan-Glu_bd"/>
    <property type="match status" value="1"/>
</dbReference>
<keyword evidence="11" id="KW-1071">Ligand-gated ion channel</keyword>
<keyword evidence="10" id="KW-0628">Postsynaptic cell membrane</keyword>
<keyword evidence="9" id="KW-0325">Glycoprotein</keyword>
<dbReference type="PRINTS" id="PR00248">
    <property type="entry name" value="GPCRMGR"/>
</dbReference>
<dbReference type="GO" id="GO:0015276">
    <property type="term" value="F:ligand-gated monoatomic ion channel activity"/>
    <property type="evidence" value="ECO:0007669"/>
    <property type="project" value="InterPro"/>
</dbReference>
<evidence type="ECO:0000256" key="13">
    <source>
        <dbReference type="ARBA" id="ARBA00034100"/>
    </source>
</evidence>
<keyword evidence="17" id="KW-1185">Reference proteome</keyword>
<evidence type="ECO:0000259" key="15">
    <source>
        <dbReference type="SMART" id="SM00079"/>
    </source>
</evidence>
<sequence length="901" mass="100204">TVFMHINIYERISLHSLHNSLVLLTGKSNDDVIVLELSMVTVTLYNSTISRTLCLFQDPENTSETTDLSVHSRAMFKAAVLLSQQYNITIEGQFIGWQAAQTGGNVTEALSETCQSVSTSNIIGIVGPAFSREAHIVAGFAERIGIPVISYAATDPDLSDRNAYPSFYRTVPSDNTAALAIVKLFIRFNWTSSIIIYQNDVFGSGGAKVISEVFIRNGIIVREMIVFDIVTRRIRGDLKKSLTSSATRIVVLWVQSTYTSLVLQNALDSDVVGPQFIWILSSSVPLDSFNQTFYQKLIGMLTIEPVTGKIVDAPINSTLLNAAYNIWKAYEPETFPVSMNVNYYSLFAFDATWSLIKSLEQLCSTPLNSSSSSCTSFTGSSFCFDRRIIHSDLLLKSISRIEFLGISGPIRFSVNVTDRINGSFYYAQNVQPSSNGVNFVPVLKYVDSDGWKTYTESDVIVWPGNSLVLPTGRAILKGVSLRIGVIESPPFTMVTNVINGSGQNITKLIGYVPDLIEILQNKIGFIPIVQLAPSNQTYSELIQAVENGIYDIVIGDITVTAMRRERVDFSNAIFDNYLRIIMRKTSDVNIDLLSFLKPFSRNLWWLVLGACIYAGILLCLVERQDNEALQNRSIFSQVTMSVWYSFGNIVGYGVDFDVNTAAGRLITIGLYMLSLVLVASYTANLASDLTISKSKSIISGIDDLKSGKIPFNRIGILVGTAAEDYYLREISEGSRNYYPVESTEELYDSLLANIIDATFMDIGVAEYDTNNVYCNLTLVGEGFDKSVFGIVTSKEWLYAQDLDVNILSLRESGELDDLRIKWFQIKNCPDSSETSTAIGIESMGGLFLTFGVISVLSLLLFAWSKRHILINYLFILICRKKSSRKRKNSMRRHSIKTVERS</sequence>
<gene>
    <name evidence="16" type="ORF">JXQ802_LOCUS24403</name>
</gene>
<evidence type="ECO:0000256" key="11">
    <source>
        <dbReference type="ARBA" id="ARBA00023286"/>
    </source>
</evidence>
<comment type="subcellular location">
    <subcellularLocation>
        <location evidence="1">Membrane</location>
        <topology evidence="1">Multi-pass membrane protein</topology>
    </subcellularLocation>
    <subcellularLocation>
        <location evidence="13">Postsynaptic cell membrane</location>
    </subcellularLocation>
</comment>
<keyword evidence="4 14" id="KW-1133">Transmembrane helix</keyword>
<evidence type="ECO:0000256" key="6">
    <source>
        <dbReference type="ARBA" id="ARBA00023065"/>
    </source>
</evidence>
<evidence type="ECO:0000256" key="9">
    <source>
        <dbReference type="ARBA" id="ARBA00023180"/>
    </source>
</evidence>
<evidence type="ECO:0000256" key="8">
    <source>
        <dbReference type="ARBA" id="ARBA00023170"/>
    </source>
</evidence>
<dbReference type="Gene3D" id="3.40.50.2300">
    <property type="match status" value="2"/>
</dbReference>
<dbReference type="SUPFAM" id="SSF53822">
    <property type="entry name" value="Periplasmic binding protein-like I"/>
    <property type="match status" value="1"/>
</dbReference>
<evidence type="ECO:0000256" key="3">
    <source>
        <dbReference type="ARBA" id="ARBA00022692"/>
    </source>
</evidence>
<comment type="caution">
    <text evidence="16">The sequence shown here is derived from an EMBL/GenBank/DDBJ whole genome shotgun (WGS) entry which is preliminary data.</text>
</comment>
<dbReference type="SUPFAM" id="SSF53850">
    <property type="entry name" value="Periplasmic binding protein-like II"/>
    <property type="match status" value="1"/>
</dbReference>
<dbReference type="AlphaFoldDB" id="A0A814WFK2"/>
<feature type="transmembrane region" description="Helical" evidence="14">
    <location>
        <begin position="633"/>
        <end position="654"/>
    </location>
</feature>
<keyword evidence="3 14" id="KW-0812">Transmembrane</keyword>
<evidence type="ECO:0000256" key="4">
    <source>
        <dbReference type="ARBA" id="ARBA00022989"/>
    </source>
</evidence>
<evidence type="ECO:0000256" key="2">
    <source>
        <dbReference type="ARBA" id="ARBA00022448"/>
    </source>
</evidence>
<dbReference type="InterPro" id="IPR001320">
    <property type="entry name" value="Iontro_rcpt_C"/>
</dbReference>
<evidence type="ECO:0000256" key="1">
    <source>
        <dbReference type="ARBA" id="ARBA00004141"/>
    </source>
</evidence>
<feature type="domain" description="Ionotropic glutamate receptor C-terminal" evidence="15">
    <location>
        <begin position="480"/>
        <end position="825"/>
    </location>
</feature>
<name>A0A814WFK2_9BILA</name>
<dbReference type="SMART" id="SM00079">
    <property type="entry name" value="PBPe"/>
    <property type="match status" value="1"/>
</dbReference>
<evidence type="ECO:0000313" key="16">
    <source>
        <dbReference type="EMBL" id="CAF1200754.1"/>
    </source>
</evidence>
<protein>
    <recommendedName>
        <fullName evidence="15">Ionotropic glutamate receptor C-terminal domain-containing protein</fullName>
    </recommendedName>
</protein>
<dbReference type="GO" id="GO:0004930">
    <property type="term" value="F:G protein-coupled receptor activity"/>
    <property type="evidence" value="ECO:0007669"/>
    <property type="project" value="InterPro"/>
</dbReference>
<keyword evidence="12" id="KW-0407">Ion channel</keyword>
<dbReference type="Pfam" id="PF00060">
    <property type="entry name" value="Lig_chan"/>
    <property type="match status" value="1"/>
</dbReference>